<dbReference type="PROSITE" id="PS51987">
    <property type="entry name" value="GS_CATALYTIC"/>
    <property type="match status" value="1"/>
</dbReference>
<evidence type="ECO:0000256" key="3">
    <source>
        <dbReference type="RuleBase" id="RU000384"/>
    </source>
</evidence>
<organism evidence="5 6">
    <name type="scientific">Phaeomoniella chlamydospora</name>
    <name type="common">Phaeoacremonium chlamydosporum</name>
    <dbReference type="NCBI Taxonomy" id="158046"/>
    <lineage>
        <taxon>Eukaryota</taxon>
        <taxon>Fungi</taxon>
        <taxon>Dikarya</taxon>
        <taxon>Ascomycota</taxon>
        <taxon>Pezizomycotina</taxon>
        <taxon>Eurotiomycetes</taxon>
        <taxon>Chaetothyriomycetidae</taxon>
        <taxon>Phaeomoniellales</taxon>
        <taxon>Phaeomoniellaceae</taxon>
        <taxon>Phaeomoniella</taxon>
    </lineage>
</organism>
<protein>
    <submittedName>
        <fullName evidence="5">Putative extracellular developmental signal biosynthesis protein</fullName>
    </submittedName>
</protein>
<dbReference type="Proteomes" id="UP000053317">
    <property type="component" value="Unassembled WGS sequence"/>
</dbReference>
<gene>
    <name evidence="5" type="ORF">UCRPC4_g05253</name>
</gene>
<dbReference type="Pfam" id="PF00120">
    <property type="entry name" value="Gln-synt_C"/>
    <property type="match status" value="1"/>
</dbReference>
<keyword evidence="6" id="KW-1185">Reference proteome</keyword>
<comment type="similarity">
    <text evidence="2 3">Belongs to the glutamine synthetase family.</text>
</comment>
<dbReference type="SMART" id="SM01230">
    <property type="entry name" value="Gln-synt_C"/>
    <property type="match status" value="1"/>
</dbReference>
<evidence type="ECO:0000313" key="5">
    <source>
        <dbReference type="EMBL" id="KKY18050.1"/>
    </source>
</evidence>
<dbReference type="PANTHER" id="PTHR43785">
    <property type="entry name" value="GAMMA-GLUTAMYLPUTRESCINE SYNTHETASE"/>
    <property type="match status" value="1"/>
</dbReference>
<comment type="caution">
    <text evidence="5">The sequence shown here is derived from an EMBL/GenBank/DDBJ whole genome shotgun (WGS) entry which is preliminary data.</text>
</comment>
<evidence type="ECO:0000256" key="2">
    <source>
        <dbReference type="PROSITE-ProRule" id="PRU01331"/>
    </source>
</evidence>
<dbReference type="EMBL" id="LCWF01000133">
    <property type="protein sequence ID" value="KKY18050.1"/>
    <property type="molecule type" value="Genomic_DNA"/>
</dbReference>
<dbReference type="InterPro" id="IPR008146">
    <property type="entry name" value="Gln_synth_cat_dom"/>
</dbReference>
<evidence type="ECO:0000259" key="4">
    <source>
        <dbReference type="PROSITE" id="PS51987"/>
    </source>
</evidence>
<sequence length="471" mass="52751">MPANIPENFKRHVHSTGAEIDHGPADVELANTSAAVQKFFLDNPSIKYVRLQWTDMAGMLRARIATKAWALRLVAQNKPVYIQSPMTSAMQLGGIMYETLQLGSDSLWPQWETLRGIGYVDGHAAVSCHIKDCSEKLEHGYELDPRSALKRKVAEVRERAGLEFLVGYEIEFIILEIKNPQTGEEQPLETGSGIWTTDTYRNKSAPVLGEILDILNDAGVEVRQYHSEGANGMFEISTEPLPPLQAVDELYFAQEVIKGVCYKHGLRGTLHVQPTEGGPHVGCHTHISIVGCDSEKVAGSFTQGVLNSMPGLIAIGMPSWVSYVRASFLGGWVMWANDFKGCPFRRVNPMNDFHWELRWPDFLANHYLFLTALLGVAAAAVEQEVELEMKPRTKNTLTKIETEEREETGIKRALPSTMRQGLDALEQDEIIKKEMGSHLFERFLQNKNAEEEAFKNIPTEAERRARIGTAF</sequence>
<dbReference type="AlphaFoldDB" id="A0A0G2GMG2"/>
<accession>A0A0G2GMG2</accession>
<name>A0A0G2GMG2_PHACM</name>
<dbReference type="SUPFAM" id="SSF55931">
    <property type="entry name" value="Glutamine synthetase/guanido kinase"/>
    <property type="match status" value="1"/>
</dbReference>
<proteinExistence type="inferred from homology"/>
<feature type="domain" description="GS catalytic" evidence="4">
    <location>
        <begin position="145"/>
        <end position="471"/>
    </location>
</feature>
<dbReference type="GO" id="GO:0004356">
    <property type="term" value="F:glutamine synthetase activity"/>
    <property type="evidence" value="ECO:0007669"/>
    <property type="project" value="InterPro"/>
</dbReference>
<dbReference type="OrthoDB" id="3364440at2759"/>
<evidence type="ECO:0000256" key="1">
    <source>
        <dbReference type="ARBA" id="ARBA00022598"/>
    </source>
</evidence>
<keyword evidence="1" id="KW-0436">Ligase</keyword>
<dbReference type="PANTHER" id="PTHR43785:SF2">
    <property type="entry name" value="TYPE-1 GLUTAMINE SYNTHETASE 1"/>
    <property type="match status" value="1"/>
</dbReference>
<dbReference type="Gene3D" id="3.30.590.10">
    <property type="entry name" value="Glutamine synthetase/guanido kinase, catalytic domain"/>
    <property type="match status" value="1"/>
</dbReference>
<evidence type="ECO:0000313" key="6">
    <source>
        <dbReference type="Proteomes" id="UP000053317"/>
    </source>
</evidence>
<reference evidence="5 6" key="1">
    <citation type="submission" date="2015-05" db="EMBL/GenBank/DDBJ databases">
        <title>Distinctive expansion of gene families associated with plant cell wall degradation and secondary metabolism in the genomes of grapevine trunk pathogens.</title>
        <authorList>
            <person name="Lawrence D.P."/>
            <person name="Travadon R."/>
            <person name="Rolshausen P.E."/>
            <person name="Baumgartner K."/>
        </authorList>
    </citation>
    <scope>NUCLEOTIDE SEQUENCE [LARGE SCALE GENOMIC DNA]</scope>
    <source>
        <strain evidence="5">UCRPC4</strain>
    </source>
</reference>
<dbReference type="InterPro" id="IPR014746">
    <property type="entry name" value="Gln_synth/guanido_kin_cat_dom"/>
</dbReference>
<reference evidence="5 6" key="2">
    <citation type="submission" date="2015-05" db="EMBL/GenBank/DDBJ databases">
        <authorList>
            <person name="Morales-Cruz A."/>
            <person name="Amrine K.C."/>
            <person name="Cantu D."/>
        </authorList>
    </citation>
    <scope>NUCLEOTIDE SEQUENCE [LARGE SCALE GENOMIC DNA]</scope>
    <source>
        <strain evidence="5">UCRPC4</strain>
    </source>
</reference>